<dbReference type="GO" id="GO:0016810">
    <property type="term" value="F:hydrolase activity, acting on carbon-nitrogen (but not peptide) bonds"/>
    <property type="evidence" value="ECO:0007669"/>
    <property type="project" value="InterPro"/>
</dbReference>
<reference evidence="4" key="1">
    <citation type="submission" date="2021-01" db="EMBL/GenBank/DDBJ databases">
        <title>Whole genome shotgun sequence of Planosporangium flavigriseum NBRC 105377.</title>
        <authorList>
            <person name="Komaki H."/>
            <person name="Tamura T."/>
        </authorList>
    </citation>
    <scope>NUCLEOTIDE SEQUENCE</scope>
    <source>
        <strain evidence="4">NBRC 105377</strain>
    </source>
</reference>
<keyword evidence="4" id="KW-0449">Lipoprotein</keyword>
<proteinExistence type="predicted"/>
<feature type="compositionally biased region" description="Pro residues" evidence="1">
    <location>
        <begin position="55"/>
        <end position="74"/>
    </location>
</feature>
<dbReference type="Gene3D" id="3.20.20.370">
    <property type="entry name" value="Glycoside hydrolase/deacetylase"/>
    <property type="match status" value="1"/>
</dbReference>
<dbReference type="Proteomes" id="UP000653674">
    <property type="component" value="Unassembled WGS sequence"/>
</dbReference>
<evidence type="ECO:0000259" key="3">
    <source>
        <dbReference type="PROSITE" id="PS51677"/>
    </source>
</evidence>
<dbReference type="GO" id="GO:0005975">
    <property type="term" value="P:carbohydrate metabolic process"/>
    <property type="evidence" value="ECO:0007669"/>
    <property type="project" value="InterPro"/>
</dbReference>
<protein>
    <submittedName>
        <fullName evidence="4">Lipoprotein</fullName>
    </submittedName>
</protein>
<dbReference type="PROSITE" id="PS51257">
    <property type="entry name" value="PROKAR_LIPOPROTEIN"/>
    <property type="match status" value="1"/>
</dbReference>
<evidence type="ECO:0000313" key="5">
    <source>
        <dbReference type="Proteomes" id="UP000653674"/>
    </source>
</evidence>
<comment type="caution">
    <text evidence="4">The sequence shown here is derived from an EMBL/GenBank/DDBJ whole genome shotgun (WGS) entry which is preliminary data.</text>
</comment>
<keyword evidence="2" id="KW-0732">Signal</keyword>
<dbReference type="PANTHER" id="PTHR10587">
    <property type="entry name" value="GLYCOSYL TRANSFERASE-RELATED"/>
    <property type="match status" value="1"/>
</dbReference>
<dbReference type="RefSeq" id="WP_275408254.1">
    <property type="nucleotide sequence ID" value="NZ_BAAAQJ010000016.1"/>
</dbReference>
<feature type="compositionally biased region" description="Low complexity" evidence="1">
    <location>
        <begin position="37"/>
        <end position="54"/>
    </location>
</feature>
<sequence>MRTPRLLLLAVSAALALSACARHTTADSGSPVDRPLASATPSVAPSVAPSVDPTAPVPPSASPTSPPSASPTSPPGATRAGLRPPVVTNGPRTGNKVALTFDADMTDSMLYNLTSGRVPSYANLKIIETLESRQLPATFFLTGKWAERYPDVTRRLAANPLFELGNHTYKHESFTPHCYHLPQIPPNRMTEDVAHTFRVIEPFGGHQTRYFRFPGGCYDDAALQALAPLGITVIQWDVVSGDPFATAAAPIVHAVLSQVRPGSIVVLHVTEGNAQFTDEALPPILDGLRARGLQPVTLSELLGH</sequence>
<feature type="domain" description="NodB homology" evidence="3">
    <location>
        <begin position="95"/>
        <end position="296"/>
    </location>
</feature>
<organism evidence="4 5">
    <name type="scientific">Planosporangium flavigriseum</name>
    <dbReference type="NCBI Taxonomy" id="373681"/>
    <lineage>
        <taxon>Bacteria</taxon>
        <taxon>Bacillati</taxon>
        <taxon>Actinomycetota</taxon>
        <taxon>Actinomycetes</taxon>
        <taxon>Micromonosporales</taxon>
        <taxon>Micromonosporaceae</taxon>
        <taxon>Planosporangium</taxon>
    </lineage>
</organism>
<dbReference type="EMBL" id="BONU01000016">
    <property type="protein sequence ID" value="GIG74277.1"/>
    <property type="molecule type" value="Genomic_DNA"/>
</dbReference>
<accession>A0A8J3LKF2</accession>
<gene>
    <name evidence="4" type="ORF">Pfl04_26810</name>
</gene>
<dbReference type="SUPFAM" id="SSF88713">
    <property type="entry name" value="Glycoside hydrolase/deacetylase"/>
    <property type="match status" value="1"/>
</dbReference>
<dbReference type="AlphaFoldDB" id="A0A8J3LKF2"/>
<dbReference type="InterPro" id="IPR011330">
    <property type="entry name" value="Glyco_hydro/deAcase_b/a-brl"/>
</dbReference>
<evidence type="ECO:0000313" key="4">
    <source>
        <dbReference type="EMBL" id="GIG74277.1"/>
    </source>
</evidence>
<dbReference type="PROSITE" id="PS51677">
    <property type="entry name" value="NODB"/>
    <property type="match status" value="1"/>
</dbReference>
<feature type="chain" id="PRO_5038733003" evidence="2">
    <location>
        <begin position="22"/>
        <end position="304"/>
    </location>
</feature>
<feature type="region of interest" description="Disordered" evidence="1">
    <location>
        <begin position="25"/>
        <end position="94"/>
    </location>
</feature>
<evidence type="ECO:0000256" key="1">
    <source>
        <dbReference type="SAM" id="MobiDB-lite"/>
    </source>
</evidence>
<dbReference type="PANTHER" id="PTHR10587:SF134">
    <property type="entry name" value="SECRETED PROTEIN"/>
    <property type="match status" value="1"/>
</dbReference>
<name>A0A8J3LKF2_9ACTN</name>
<feature type="signal peptide" evidence="2">
    <location>
        <begin position="1"/>
        <end position="21"/>
    </location>
</feature>
<dbReference type="InterPro" id="IPR050248">
    <property type="entry name" value="Polysacc_deacetylase_ArnD"/>
</dbReference>
<keyword evidence="5" id="KW-1185">Reference proteome</keyword>
<dbReference type="Pfam" id="PF01522">
    <property type="entry name" value="Polysacc_deac_1"/>
    <property type="match status" value="1"/>
</dbReference>
<dbReference type="InterPro" id="IPR002509">
    <property type="entry name" value="NODB_dom"/>
</dbReference>
<evidence type="ECO:0000256" key="2">
    <source>
        <dbReference type="SAM" id="SignalP"/>
    </source>
</evidence>